<gene>
    <name evidence="1" type="ORF">NZD89_07685</name>
</gene>
<organism evidence="1 2">
    <name type="scientific">Alicyclobacillus fastidiosus</name>
    <dbReference type="NCBI Taxonomy" id="392011"/>
    <lineage>
        <taxon>Bacteria</taxon>
        <taxon>Bacillati</taxon>
        <taxon>Bacillota</taxon>
        <taxon>Bacilli</taxon>
        <taxon>Bacillales</taxon>
        <taxon>Alicyclobacillaceae</taxon>
        <taxon>Alicyclobacillus</taxon>
    </lineage>
</organism>
<protein>
    <submittedName>
        <fullName evidence="1">Uncharacterized protein</fullName>
    </submittedName>
</protein>
<sequence length="141" mass="16107">MTYLLVFLGAWGCLLLFGDRKQFHRVFPSVAVGIIMSLASDIITNQYPLWTYHGNQFIPPVVVQLLDDFGIYPCIAHLFVQYIPKGVKSGWNIPLAGFCWVWGWNGSWYIRAILHTDCGGIWGGQLSRIAPSSWYYRPSMF</sequence>
<keyword evidence="2" id="KW-1185">Reference proteome</keyword>
<accession>A0ABY6ZM36</accession>
<reference evidence="1" key="1">
    <citation type="submission" date="2022-08" db="EMBL/GenBank/DDBJ databases">
        <title>Alicyclobacillus fastidiosus DSM 17978, complete genome.</title>
        <authorList>
            <person name="Wang Q."/>
            <person name="Cai R."/>
            <person name="Wang Z."/>
        </authorList>
    </citation>
    <scope>NUCLEOTIDE SEQUENCE</scope>
    <source>
        <strain evidence="1">DSM 17978</strain>
    </source>
</reference>
<evidence type="ECO:0000313" key="1">
    <source>
        <dbReference type="EMBL" id="WAH43266.1"/>
    </source>
</evidence>
<evidence type="ECO:0000313" key="2">
    <source>
        <dbReference type="Proteomes" id="UP001164761"/>
    </source>
</evidence>
<dbReference type="Proteomes" id="UP001164761">
    <property type="component" value="Chromosome"/>
</dbReference>
<dbReference type="RefSeq" id="WP_268007146.1">
    <property type="nucleotide sequence ID" value="NZ_BSUT01000001.1"/>
</dbReference>
<dbReference type="NCBIfam" id="NF041644">
    <property type="entry name" value="CBO0543_fam"/>
    <property type="match status" value="1"/>
</dbReference>
<proteinExistence type="predicted"/>
<dbReference type="InterPro" id="IPR048147">
    <property type="entry name" value="CBO0543-like"/>
</dbReference>
<name>A0ABY6ZM36_9BACL</name>
<dbReference type="EMBL" id="CP104067">
    <property type="protein sequence ID" value="WAH43266.1"/>
    <property type="molecule type" value="Genomic_DNA"/>
</dbReference>